<feature type="domain" description="DUF7745" evidence="1">
    <location>
        <begin position="1"/>
        <end position="49"/>
    </location>
</feature>
<proteinExistence type="predicted"/>
<feature type="non-terminal residue" evidence="2">
    <location>
        <position position="51"/>
    </location>
</feature>
<sequence length="51" mass="5999">MRDKPNSILLAGVFYHNEEGNLDMRDRFVRAWNKVHRKGKDQLGKRLGIAF</sequence>
<name>A0A392TU51_9FABA</name>
<protein>
    <recommendedName>
        <fullName evidence="1">DUF7745 domain-containing protein</fullName>
    </recommendedName>
</protein>
<accession>A0A392TU51</accession>
<comment type="caution">
    <text evidence="2">The sequence shown here is derived from an EMBL/GenBank/DDBJ whole genome shotgun (WGS) entry which is preliminary data.</text>
</comment>
<reference evidence="2 3" key="1">
    <citation type="journal article" date="2018" name="Front. Plant Sci.">
        <title>Red Clover (Trifolium pratense) and Zigzag Clover (T. medium) - A Picture of Genomic Similarities and Differences.</title>
        <authorList>
            <person name="Dluhosova J."/>
            <person name="Istvanek J."/>
            <person name="Nedelnik J."/>
            <person name="Repkova J."/>
        </authorList>
    </citation>
    <scope>NUCLEOTIDE SEQUENCE [LARGE SCALE GENOMIC DNA]</scope>
    <source>
        <strain evidence="3">cv. 10/8</strain>
        <tissue evidence="2">Leaf</tissue>
    </source>
</reference>
<evidence type="ECO:0000313" key="3">
    <source>
        <dbReference type="Proteomes" id="UP000265520"/>
    </source>
</evidence>
<dbReference type="EMBL" id="LXQA010651325">
    <property type="protein sequence ID" value="MCI64224.1"/>
    <property type="molecule type" value="Genomic_DNA"/>
</dbReference>
<dbReference type="InterPro" id="IPR056647">
    <property type="entry name" value="DUF7745"/>
</dbReference>
<keyword evidence="3" id="KW-1185">Reference proteome</keyword>
<dbReference type="Proteomes" id="UP000265520">
    <property type="component" value="Unassembled WGS sequence"/>
</dbReference>
<organism evidence="2 3">
    <name type="scientific">Trifolium medium</name>
    <dbReference type="NCBI Taxonomy" id="97028"/>
    <lineage>
        <taxon>Eukaryota</taxon>
        <taxon>Viridiplantae</taxon>
        <taxon>Streptophyta</taxon>
        <taxon>Embryophyta</taxon>
        <taxon>Tracheophyta</taxon>
        <taxon>Spermatophyta</taxon>
        <taxon>Magnoliopsida</taxon>
        <taxon>eudicotyledons</taxon>
        <taxon>Gunneridae</taxon>
        <taxon>Pentapetalae</taxon>
        <taxon>rosids</taxon>
        <taxon>fabids</taxon>
        <taxon>Fabales</taxon>
        <taxon>Fabaceae</taxon>
        <taxon>Papilionoideae</taxon>
        <taxon>50 kb inversion clade</taxon>
        <taxon>NPAAA clade</taxon>
        <taxon>Hologalegina</taxon>
        <taxon>IRL clade</taxon>
        <taxon>Trifolieae</taxon>
        <taxon>Trifolium</taxon>
    </lineage>
</organism>
<evidence type="ECO:0000313" key="2">
    <source>
        <dbReference type="EMBL" id="MCI64224.1"/>
    </source>
</evidence>
<dbReference type="AlphaFoldDB" id="A0A392TU51"/>
<dbReference type="Pfam" id="PF24924">
    <property type="entry name" value="DUF7745"/>
    <property type="match status" value="1"/>
</dbReference>
<evidence type="ECO:0000259" key="1">
    <source>
        <dbReference type="Pfam" id="PF24924"/>
    </source>
</evidence>